<name>A0A5J4TG47_9EUKA</name>
<protein>
    <submittedName>
        <fullName evidence="1">Uncharacterized protein</fullName>
    </submittedName>
</protein>
<accession>A0A5J4TG47</accession>
<organism evidence="1 2">
    <name type="scientific">Streblomastix strix</name>
    <dbReference type="NCBI Taxonomy" id="222440"/>
    <lineage>
        <taxon>Eukaryota</taxon>
        <taxon>Metamonada</taxon>
        <taxon>Preaxostyla</taxon>
        <taxon>Oxymonadida</taxon>
        <taxon>Streblomastigidae</taxon>
        <taxon>Streblomastix</taxon>
    </lineage>
</organism>
<reference evidence="1 2" key="1">
    <citation type="submission" date="2019-03" db="EMBL/GenBank/DDBJ databases">
        <title>Single cell metagenomics reveals metabolic interactions within the superorganism composed of flagellate Streblomastix strix and complex community of Bacteroidetes bacteria on its surface.</title>
        <authorList>
            <person name="Treitli S.C."/>
            <person name="Kolisko M."/>
            <person name="Husnik F."/>
            <person name="Keeling P."/>
            <person name="Hampl V."/>
        </authorList>
    </citation>
    <scope>NUCLEOTIDE SEQUENCE [LARGE SCALE GENOMIC DNA]</scope>
    <source>
        <strain evidence="1">ST1C</strain>
    </source>
</reference>
<dbReference type="EMBL" id="SNRW01032308">
    <property type="protein sequence ID" value="KAA6356852.1"/>
    <property type="molecule type" value="Genomic_DNA"/>
</dbReference>
<evidence type="ECO:0000313" key="1">
    <source>
        <dbReference type="EMBL" id="KAA6356852.1"/>
    </source>
</evidence>
<evidence type="ECO:0000313" key="2">
    <source>
        <dbReference type="Proteomes" id="UP000324800"/>
    </source>
</evidence>
<sequence length="101" mass="11952">MKELADVKELQNKDNLLDLKKGNIITIHLDLKKTAHAFEKQRRQFNEIATFIRYEHGNVVCELLKPYQDIKIVEVPIYYTNIVANSIETLKEKYKRTFKLS</sequence>
<dbReference type="AlphaFoldDB" id="A0A5J4TG47"/>
<dbReference type="Proteomes" id="UP000324800">
    <property type="component" value="Unassembled WGS sequence"/>
</dbReference>
<proteinExistence type="predicted"/>
<comment type="caution">
    <text evidence="1">The sequence shown here is derived from an EMBL/GenBank/DDBJ whole genome shotgun (WGS) entry which is preliminary data.</text>
</comment>
<gene>
    <name evidence="1" type="ORF">EZS28_047621</name>
</gene>